<sequence length="281" mass="33143">MPAEILDREKLERNERPTYELYQKSTEISHNNGATKIVLEEFDQRKKKIETVSTKPRKIADEEEAVYFDLLVLDTYYDLDEIIEKLFDTEFGSNKKQENRLEVLLKEEPIQEPGSKINVKSDKNKELKEGNEGKFNINNLDKIYDLGYCHQNRIRVKNNKICDEEKRNIYIEWMKRFRYASEDRGTSSDNSESPELNDEKTWVSEPREMKILQKEDKKCCLKRGEFKFNDSPELDREVIQNIRCPENGKILMSKVDDKSMNAAEMNNKIVDHLFDPVGKCL</sequence>
<dbReference type="EMBL" id="CAJVQB010025751">
    <property type="protein sequence ID" value="CAG8807087.1"/>
    <property type="molecule type" value="Genomic_DNA"/>
</dbReference>
<reference evidence="2 3" key="1">
    <citation type="submission" date="2021-06" db="EMBL/GenBank/DDBJ databases">
        <authorList>
            <person name="Kallberg Y."/>
            <person name="Tangrot J."/>
            <person name="Rosling A."/>
        </authorList>
    </citation>
    <scope>NUCLEOTIDE SEQUENCE [LARGE SCALE GENOMIC DNA]</scope>
    <source>
        <strain evidence="2 3">120-4 pot B 10/14</strain>
    </source>
</reference>
<name>A0ABN7VYL1_GIGMA</name>
<proteinExistence type="predicted"/>
<gene>
    <name evidence="2" type="ORF">GMARGA_LOCUS24428</name>
</gene>
<evidence type="ECO:0000313" key="3">
    <source>
        <dbReference type="Proteomes" id="UP000789901"/>
    </source>
</evidence>
<protein>
    <submittedName>
        <fullName evidence="2">31397_t:CDS:1</fullName>
    </submittedName>
</protein>
<organism evidence="2 3">
    <name type="scientific">Gigaspora margarita</name>
    <dbReference type="NCBI Taxonomy" id="4874"/>
    <lineage>
        <taxon>Eukaryota</taxon>
        <taxon>Fungi</taxon>
        <taxon>Fungi incertae sedis</taxon>
        <taxon>Mucoromycota</taxon>
        <taxon>Glomeromycotina</taxon>
        <taxon>Glomeromycetes</taxon>
        <taxon>Diversisporales</taxon>
        <taxon>Gigasporaceae</taxon>
        <taxon>Gigaspora</taxon>
    </lineage>
</organism>
<feature type="region of interest" description="Disordered" evidence="1">
    <location>
        <begin position="182"/>
        <end position="202"/>
    </location>
</feature>
<comment type="caution">
    <text evidence="2">The sequence shown here is derived from an EMBL/GenBank/DDBJ whole genome shotgun (WGS) entry which is preliminary data.</text>
</comment>
<accession>A0ABN7VYL1</accession>
<dbReference type="Proteomes" id="UP000789901">
    <property type="component" value="Unassembled WGS sequence"/>
</dbReference>
<feature type="non-terminal residue" evidence="2">
    <location>
        <position position="281"/>
    </location>
</feature>
<evidence type="ECO:0000313" key="2">
    <source>
        <dbReference type="EMBL" id="CAG8807087.1"/>
    </source>
</evidence>
<keyword evidence="3" id="KW-1185">Reference proteome</keyword>
<evidence type="ECO:0000256" key="1">
    <source>
        <dbReference type="SAM" id="MobiDB-lite"/>
    </source>
</evidence>